<protein>
    <submittedName>
        <fullName evidence="1">Uncharacterized protein</fullName>
    </submittedName>
</protein>
<sequence>MGGDDTYDEDCVPLVQERAKQRIVDSTSVSGKGHSRWWWPPTESVQQRTVEQFVEVLQTKSDQISDLLVDLPNQCARAMVSWRKSMNFSLPFLYRSLNTWGRLPPALAFQLFTPIRQRVRATSDRRTKCRYDRWFCAGRHFR</sequence>
<reference evidence="1" key="1">
    <citation type="submission" date="2021-01" db="EMBL/GenBank/DDBJ databases">
        <authorList>
            <person name="Corre E."/>
            <person name="Pelletier E."/>
            <person name="Niang G."/>
            <person name="Scheremetjew M."/>
            <person name="Finn R."/>
            <person name="Kale V."/>
            <person name="Holt S."/>
            <person name="Cochrane G."/>
            <person name="Meng A."/>
            <person name="Brown T."/>
            <person name="Cohen L."/>
        </authorList>
    </citation>
    <scope>NUCLEOTIDE SEQUENCE</scope>
</reference>
<dbReference type="AlphaFoldDB" id="A0A7S0ZSL7"/>
<name>A0A7S0ZSL7_NOCSC</name>
<proteinExistence type="predicted"/>
<evidence type="ECO:0000313" key="1">
    <source>
        <dbReference type="EMBL" id="CAD8831330.1"/>
    </source>
</evidence>
<accession>A0A7S0ZSL7</accession>
<organism evidence="1">
    <name type="scientific">Noctiluca scintillans</name>
    <name type="common">Sea sparkle</name>
    <name type="synonym">Red tide dinoflagellate</name>
    <dbReference type="NCBI Taxonomy" id="2966"/>
    <lineage>
        <taxon>Eukaryota</taxon>
        <taxon>Sar</taxon>
        <taxon>Alveolata</taxon>
        <taxon>Dinophyceae</taxon>
        <taxon>Noctilucales</taxon>
        <taxon>Noctilucaceae</taxon>
        <taxon>Noctiluca</taxon>
    </lineage>
</organism>
<dbReference type="EMBL" id="HBFQ01008088">
    <property type="protein sequence ID" value="CAD8831330.1"/>
    <property type="molecule type" value="Transcribed_RNA"/>
</dbReference>
<gene>
    <name evidence="1" type="ORF">NSCI0253_LOCUS5677</name>
</gene>